<dbReference type="InterPro" id="IPR012337">
    <property type="entry name" value="RNaseH-like_sf"/>
</dbReference>
<dbReference type="AlphaFoldDB" id="A0A1M4TLF7"/>
<dbReference type="SUPFAM" id="SSF53098">
    <property type="entry name" value="Ribonuclease H-like"/>
    <property type="match status" value="1"/>
</dbReference>
<evidence type="ECO:0000313" key="4">
    <source>
        <dbReference type="Proteomes" id="UP000184404"/>
    </source>
</evidence>
<protein>
    <submittedName>
        <fullName evidence="3">DNA polymerase-3 subunit epsilon</fullName>
    </submittedName>
</protein>
<keyword evidence="4" id="KW-1185">Reference proteome</keyword>
<dbReference type="GO" id="GO:0045004">
    <property type="term" value="P:DNA replication proofreading"/>
    <property type="evidence" value="ECO:0007669"/>
    <property type="project" value="TreeGrafter"/>
</dbReference>
<dbReference type="PANTHER" id="PTHR30231">
    <property type="entry name" value="DNA POLYMERASE III SUBUNIT EPSILON"/>
    <property type="match status" value="1"/>
</dbReference>
<dbReference type="GO" id="GO:0005829">
    <property type="term" value="C:cytosol"/>
    <property type="evidence" value="ECO:0007669"/>
    <property type="project" value="TreeGrafter"/>
</dbReference>
<dbReference type="PANTHER" id="PTHR30231:SF41">
    <property type="entry name" value="DNA POLYMERASE III SUBUNIT EPSILON"/>
    <property type="match status" value="1"/>
</dbReference>
<evidence type="ECO:0000259" key="2">
    <source>
        <dbReference type="SMART" id="SM00479"/>
    </source>
</evidence>
<evidence type="ECO:0000256" key="1">
    <source>
        <dbReference type="SAM" id="MobiDB-lite"/>
    </source>
</evidence>
<dbReference type="EMBL" id="FQUG01000002">
    <property type="protein sequence ID" value="SHE45329.1"/>
    <property type="molecule type" value="Genomic_DNA"/>
</dbReference>
<dbReference type="GO" id="GO:0003676">
    <property type="term" value="F:nucleic acid binding"/>
    <property type="evidence" value="ECO:0007669"/>
    <property type="project" value="InterPro"/>
</dbReference>
<evidence type="ECO:0000313" key="3">
    <source>
        <dbReference type="EMBL" id="SHE45329.1"/>
    </source>
</evidence>
<dbReference type="InterPro" id="IPR013520">
    <property type="entry name" value="Ribonucl_H"/>
</dbReference>
<proteinExistence type="predicted"/>
<organism evidence="3 4">
    <name type="scientific">Schwartzia succinivorans DSM 10502</name>
    <dbReference type="NCBI Taxonomy" id="1123243"/>
    <lineage>
        <taxon>Bacteria</taxon>
        <taxon>Bacillati</taxon>
        <taxon>Bacillota</taxon>
        <taxon>Negativicutes</taxon>
        <taxon>Selenomonadales</taxon>
        <taxon>Selenomonadaceae</taxon>
        <taxon>Schwartzia</taxon>
    </lineage>
</organism>
<dbReference type="Gene3D" id="3.30.420.10">
    <property type="entry name" value="Ribonuclease H-like superfamily/Ribonuclease H"/>
    <property type="match status" value="1"/>
</dbReference>
<feature type="domain" description="Exonuclease" evidence="2">
    <location>
        <begin position="58"/>
        <end position="230"/>
    </location>
</feature>
<dbReference type="CDD" id="cd06127">
    <property type="entry name" value="DEDDh"/>
    <property type="match status" value="1"/>
</dbReference>
<dbReference type="SMART" id="SM00479">
    <property type="entry name" value="EXOIII"/>
    <property type="match status" value="1"/>
</dbReference>
<dbReference type="Proteomes" id="UP000184404">
    <property type="component" value="Unassembled WGS sequence"/>
</dbReference>
<accession>A0A1M4TLF7</accession>
<feature type="region of interest" description="Disordered" evidence="1">
    <location>
        <begin position="1"/>
        <end position="25"/>
    </location>
</feature>
<sequence>MNDMEALTPEEKKAKEKKEKRLKRKQARAEFRKGILAKVNRREILLEKHNCGMLPSDYLTAFDLEGAGFSEDDIIEIGAVKINLKTGETEEFHEMMTPRTRLNKYVTQITGITIDELVGKRRLQEVLPEFFDFVGDSILLGHSIGNNDIVQLNLARQRFKLKGYNFYKYFVDTERMAHRLLDDADPPVIKFGLEPLLQKYGVVLTENHRALADAYASYQLLRIFMKNEGRDGILPQIG</sequence>
<dbReference type="Pfam" id="PF00929">
    <property type="entry name" value="RNase_T"/>
    <property type="match status" value="1"/>
</dbReference>
<name>A0A1M4TLF7_9FIRM</name>
<reference evidence="3 4" key="1">
    <citation type="submission" date="2016-11" db="EMBL/GenBank/DDBJ databases">
        <authorList>
            <person name="Jaros S."/>
            <person name="Januszkiewicz K."/>
            <person name="Wedrychowicz H."/>
        </authorList>
    </citation>
    <scope>NUCLEOTIDE SEQUENCE [LARGE SCALE GENOMIC DNA]</scope>
    <source>
        <strain evidence="3 4">DSM 10502</strain>
    </source>
</reference>
<gene>
    <name evidence="3" type="ORF">SAMN02745190_00523</name>
</gene>
<feature type="compositionally biased region" description="Basic and acidic residues" evidence="1">
    <location>
        <begin position="9"/>
        <end position="19"/>
    </location>
</feature>
<dbReference type="GO" id="GO:0008408">
    <property type="term" value="F:3'-5' exonuclease activity"/>
    <property type="evidence" value="ECO:0007669"/>
    <property type="project" value="TreeGrafter"/>
</dbReference>
<dbReference type="RefSeq" id="WP_072934606.1">
    <property type="nucleotide sequence ID" value="NZ_FQUG01000002.1"/>
</dbReference>
<dbReference type="OrthoDB" id="9804290at2"/>
<dbReference type="STRING" id="1123243.SAMN02745190_00523"/>
<dbReference type="InterPro" id="IPR036397">
    <property type="entry name" value="RNaseH_sf"/>
</dbReference>